<protein>
    <submittedName>
        <fullName evidence="1">Uncharacterized protein</fullName>
    </submittedName>
</protein>
<gene>
    <name evidence="1" type="ORF">CFBP5473_03865</name>
    <name evidence="3" type="ORF">CFBP5477_004005</name>
    <name evidence="2" type="ORF">J5285_01525</name>
</gene>
<dbReference type="EMBL" id="CP072167">
    <property type="protein sequence ID" value="QYA07443.1"/>
    <property type="molecule type" value="Genomic_DNA"/>
</dbReference>
<evidence type="ECO:0000313" key="1">
    <source>
        <dbReference type="EMBL" id="QCI97126.1"/>
    </source>
</evidence>
<dbReference type="Proteomes" id="UP000298545">
    <property type="component" value="Chromosome circular"/>
</dbReference>
<accession>A0A4D7DS48</accession>
<keyword evidence="5" id="KW-1185">Reference proteome</keyword>
<dbReference type="RefSeq" id="WP_027676623.1">
    <property type="nucleotide sequence ID" value="NZ_CP039691.1"/>
</dbReference>
<dbReference type="EMBL" id="CP124733">
    <property type="protein sequence ID" value="WHA41804.1"/>
    <property type="molecule type" value="Genomic_DNA"/>
</dbReference>
<reference evidence="3" key="3">
    <citation type="submission" date="2023-05" db="EMBL/GenBank/DDBJ databases">
        <title>Complete genome sequence of Agrobacterium larrymoorei CFBP5477.</title>
        <authorList>
            <person name="Yen H.-C."/>
            <person name="Chou L."/>
            <person name="Lin Y.-C."/>
            <person name="Lai E.-M."/>
            <person name="Kuo C.-H."/>
        </authorList>
    </citation>
    <scope>NUCLEOTIDE SEQUENCE</scope>
    <source>
        <strain evidence="3">CFBP5477</strain>
    </source>
</reference>
<evidence type="ECO:0000313" key="2">
    <source>
        <dbReference type="EMBL" id="QYA07443.1"/>
    </source>
</evidence>
<organism evidence="1 4">
    <name type="scientific">Agrobacterium larrymoorei</name>
    <dbReference type="NCBI Taxonomy" id="160699"/>
    <lineage>
        <taxon>Bacteria</taxon>
        <taxon>Pseudomonadati</taxon>
        <taxon>Pseudomonadota</taxon>
        <taxon>Alphaproteobacteria</taxon>
        <taxon>Hyphomicrobiales</taxon>
        <taxon>Rhizobiaceae</taxon>
        <taxon>Rhizobium/Agrobacterium group</taxon>
        <taxon>Agrobacterium</taxon>
    </lineage>
</organism>
<reference evidence="2 5" key="2">
    <citation type="submission" date="2021-03" db="EMBL/GenBank/DDBJ databases">
        <title>Rapid diversification of plasmids in a genus of pathogenic and nitrogen fixing bacteria.</title>
        <authorList>
            <person name="Weisberg A.J."/>
            <person name="Miller M."/>
            <person name="Ream W."/>
            <person name="Grunwald N.J."/>
            <person name="Chang J.H."/>
        </authorList>
    </citation>
    <scope>NUCLEOTIDE SEQUENCE [LARGE SCALE GENOMIC DNA]</scope>
    <source>
        <strain evidence="2 5">AF3.44</strain>
    </source>
</reference>
<name>A0A4D7DS48_9HYPH</name>
<dbReference type="EMBL" id="CP039691">
    <property type="protein sequence ID" value="QCI97126.1"/>
    <property type="molecule type" value="Genomic_DNA"/>
</dbReference>
<dbReference type="AlphaFoldDB" id="A0A4D7DS48"/>
<reference evidence="1 4" key="1">
    <citation type="submission" date="2019-04" db="EMBL/GenBank/DDBJ databases">
        <title>Complete genome sequence of Agrobacterium larrymoorei CFBP5473.</title>
        <authorList>
            <person name="Haryono M."/>
            <person name="Chou L."/>
            <person name="Lin Y.-C."/>
            <person name="Lai E.-M."/>
            <person name="Kuo C.-H."/>
        </authorList>
    </citation>
    <scope>NUCLEOTIDE SEQUENCE [LARGE SCALE GENOMIC DNA]</scope>
    <source>
        <strain evidence="1 4">CFBP5473</strain>
    </source>
</reference>
<evidence type="ECO:0000313" key="4">
    <source>
        <dbReference type="Proteomes" id="UP000298545"/>
    </source>
</evidence>
<evidence type="ECO:0000313" key="3">
    <source>
        <dbReference type="EMBL" id="WHA41804.1"/>
    </source>
</evidence>
<dbReference type="Proteomes" id="UP000826513">
    <property type="component" value="Chromosome 1"/>
</dbReference>
<sequence>MGAVALSAWLRLFAWLWDVDWFSKAGSQADEILEDDLNDHVKRDLGIMDGRDRIGPENVRQTDELREALLRQPRPL</sequence>
<dbReference type="KEGG" id="alf:CFBP5473_03865"/>
<evidence type="ECO:0000313" key="5">
    <source>
        <dbReference type="Proteomes" id="UP000826513"/>
    </source>
</evidence>
<dbReference type="Proteomes" id="UP000298664">
    <property type="component" value="Chromosome Circular"/>
</dbReference>
<proteinExistence type="predicted"/>